<keyword evidence="2" id="KW-1133">Transmembrane helix</keyword>
<evidence type="ECO:0000313" key="5">
    <source>
        <dbReference type="Proteomes" id="UP000628442"/>
    </source>
</evidence>
<dbReference type="Proteomes" id="UP000628442">
    <property type="component" value="Unassembled WGS sequence"/>
</dbReference>
<proteinExistence type="predicted"/>
<dbReference type="PANTHER" id="PTHR30373:SF2">
    <property type="entry name" value="UPF0603 PROTEIN YGCG"/>
    <property type="match status" value="1"/>
</dbReference>
<keyword evidence="2" id="KW-0812">Transmembrane</keyword>
<reference evidence="4" key="1">
    <citation type="journal article" date="2014" name="Int. J. Syst. Evol. Microbiol.">
        <title>Complete genome sequence of Corynebacterium casei LMG S-19264T (=DSM 44701T), isolated from a smear-ripened cheese.</title>
        <authorList>
            <consortium name="US DOE Joint Genome Institute (JGI-PGF)"/>
            <person name="Walter F."/>
            <person name="Albersmeier A."/>
            <person name="Kalinowski J."/>
            <person name="Ruckert C."/>
        </authorList>
    </citation>
    <scope>NUCLEOTIDE SEQUENCE</scope>
    <source>
        <strain evidence="4">KCTC 12343</strain>
    </source>
</reference>
<keyword evidence="2" id="KW-0472">Membrane</keyword>
<feature type="region of interest" description="Disordered" evidence="1">
    <location>
        <begin position="1"/>
        <end position="37"/>
    </location>
</feature>
<feature type="domain" description="TPM" evidence="3">
    <location>
        <begin position="120"/>
        <end position="247"/>
    </location>
</feature>
<feature type="transmembrane region" description="Helical" evidence="2">
    <location>
        <begin position="72"/>
        <end position="94"/>
    </location>
</feature>
<gene>
    <name evidence="4" type="ORF">GCM10007387_53570</name>
</gene>
<dbReference type="Pfam" id="PF04536">
    <property type="entry name" value="TPM_phosphatase"/>
    <property type="match status" value="1"/>
</dbReference>
<dbReference type="AlphaFoldDB" id="A0AA87Y1F5"/>
<protein>
    <recommendedName>
        <fullName evidence="3">TPM domain-containing protein</fullName>
    </recommendedName>
</protein>
<dbReference type="InterPro" id="IPR007621">
    <property type="entry name" value="TPM_dom"/>
</dbReference>
<feature type="transmembrane region" description="Helical" evidence="2">
    <location>
        <begin position="271"/>
        <end position="288"/>
    </location>
</feature>
<evidence type="ECO:0000259" key="3">
    <source>
        <dbReference type="Pfam" id="PF04536"/>
    </source>
</evidence>
<name>A0AA87Y1F5_9BURK</name>
<feature type="compositionally biased region" description="Polar residues" evidence="1">
    <location>
        <begin position="1"/>
        <end position="10"/>
    </location>
</feature>
<comment type="caution">
    <text evidence="4">The sequence shown here is derived from an EMBL/GenBank/DDBJ whole genome shotgun (WGS) entry which is preliminary data.</text>
</comment>
<reference evidence="4" key="2">
    <citation type="submission" date="2022-12" db="EMBL/GenBank/DDBJ databases">
        <authorList>
            <person name="Sun Q."/>
            <person name="Kim S."/>
        </authorList>
    </citation>
    <scope>NUCLEOTIDE SEQUENCE</scope>
    <source>
        <strain evidence="4">KCTC 12343</strain>
    </source>
</reference>
<accession>A0AA87Y1F5</accession>
<evidence type="ECO:0000256" key="1">
    <source>
        <dbReference type="SAM" id="MobiDB-lite"/>
    </source>
</evidence>
<dbReference type="PANTHER" id="PTHR30373">
    <property type="entry name" value="UPF0603 PROTEIN YGCG"/>
    <property type="match status" value="1"/>
</dbReference>
<organism evidence="4 5">
    <name type="scientific">Pseudoduganella albidiflava</name>
    <dbReference type="NCBI Taxonomy" id="321983"/>
    <lineage>
        <taxon>Bacteria</taxon>
        <taxon>Pseudomonadati</taxon>
        <taxon>Pseudomonadota</taxon>
        <taxon>Betaproteobacteria</taxon>
        <taxon>Burkholderiales</taxon>
        <taxon>Oxalobacteraceae</taxon>
        <taxon>Telluria group</taxon>
        <taxon>Pseudoduganella</taxon>
    </lineage>
</organism>
<dbReference type="EMBL" id="BMWV01000018">
    <property type="protein sequence ID" value="GGY64472.1"/>
    <property type="molecule type" value="Genomic_DNA"/>
</dbReference>
<evidence type="ECO:0000313" key="4">
    <source>
        <dbReference type="EMBL" id="GGY64472.1"/>
    </source>
</evidence>
<evidence type="ECO:0000256" key="2">
    <source>
        <dbReference type="SAM" id="Phobius"/>
    </source>
</evidence>
<dbReference type="Gene3D" id="3.10.310.50">
    <property type="match status" value="1"/>
</dbReference>
<sequence>MTLVTMQEQRTAMPLGPQDDAAPPAAPRRRTREHPSEGKWLGTAEVMRERDVRGRGHRRGLRRLVPRPSKSWLGHWLVRYTLLVVLLCFALLFVEAARAQAGTSSQADPFVPVPELTARVTDQAGMLTAQQRGALESVLADHETRTGSQIAILIVKSTAPEPIEQYGIRVVDAWKLGRKGVDDGVLLLVAKDNPSSLRRLRIEAGRGVQGVLTDAQSKRVLQDVIAPHFRNNDFYGGLSAGVSAIATLLDKEQFPAPQQQPAPRQAESGGGWMWPAILFGVFVLLPMFRGRGRRGSSLHRSGWGSNATGVLIGSALGSALGGMHRGGGGGFGGGGFGGGGFGGGGGGTFDGGGASGDW</sequence>